<dbReference type="Proteomes" id="UP001244564">
    <property type="component" value="Chromosome"/>
</dbReference>
<evidence type="ECO:0000313" key="2">
    <source>
        <dbReference type="EMBL" id="SPU00684.1"/>
    </source>
</evidence>
<dbReference type="RefSeq" id="WP_048390387.1">
    <property type="nucleotide sequence ID" value="NZ_CANLUV010000001.1"/>
</dbReference>
<reference evidence="3 5" key="2">
    <citation type="submission" date="2023-04" db="EMBL/GenBank/DDBJ databases">
        <title>Genomic of Lysinibacillus capsici TSBLM.</title>
        <authorList>
            <person name="Hu X.S."/>
            <person name="Yu C.H."/>
        </authorList>
    </citation>
    <scope>NUCLEOTIDE SEQUENCE [LARGE SCALE GENOMIC DNA]</scope>
    <source>
        <strain evidence="3 5">TSBLM</strain>
    </source>
</reference>
<name>A0A2X0XNF8_9BACI</name>
<reference evidence="2 4" key="1">
    <citation type="submission" date="2018-06" db="EMBL/GenBank/DDBJ databases">
        <authorList>
            <consortium name="Pathogen Informatics"/>
            <person name="Doyle S."/>
        </authorList>
    </citation>
    <scope>NUCLEOTIDE SEQUENCE [LARGE SCALE GENOMIC DNA]</scope>
    <source>
        <strain evidence="2 4">NCTC7582</strain>
    </source>
</reference>
<keyword evidence="1" id="KW-0472">Membrane</keyword>
<feature type="transmembrane region" description="Helical" evidence="1">
    <location>
        <begin position="12"/>
        <end position="30"/>
    </location>
</feature>
<keyword evidence="1" id="KW-0812">Transmembrane</keyword>
<protein>
    <submittedName>
        <fullName evidence="2">Uncharacterized protein</fullName>
    </submittedName>
</protein>
<evidence type="ECO:0000313" key="4">
    <source>
        <dbReference type="Proteomes" id="UP000251431"/>
    </source>
</evidence>
<dbReference type="EMBL" id="UAQE01000001">
    <property type="protein sequence ID" value="SPU00684.1"/>
    <property type="molecule type" value="Genomic_DNA"/>
</dbReference>
<evidence type="ECO:0000313" key="3">
    <source>
        <dbReference type="EMBL" id="WGF38750.1"/>
    </source>
</evidence>
<feature type="transmembrane region" description="Helical" evidence="1">
    <location>
        <begin position="45"/>
        <end position="69"/>
    </location>
</feature>
<sequence>MATFLHGFAQQLIFPLFMILCFYFTLTYFHHLKTGDDRGIKNTKWAAVVCLAFALVAPALYNVITFMVMMR</sequence>
<proteinExistence type="predicted"/>
<dbReference type="EMBL" id="CP122283">
    <property type="protein sequence ID" value="WGF38750.1"/>
    <property type="molecule type" value="Genomic_DNA"/>
</dbReference>
<gene>
    <name evidence="2" type="ORF">NCTC7582_03483</name>
    <name evidence="3" type="ORF">QBO96_00400</name>
</gene>
<keyword evidence="5" id="KW-1185">Reference proteome</keyword>
<accession>A0A2X0XNF8</accession>
<organism evidence="2 4">
    <name type="scientific">Lysinibacillus capsici</name>
    <dbReference type="NCBI Taxonomy" id="2115968"/>
    <lineage>
        <taxon>Bacteria</taxon>
        <taxon>Bacillati</taxon>
        <taxon>Bacillota</taxon>
        <taxon>Bacilli</taxon>
        <taxon>Bacillales</taxon>
        <taxon>Bacillaceae</taxon>
        <taxon>Lysinibacillus</taxon>
    </lineage>
</organism>
<evidence type="ECO:0000256" key="1">
    <source>
        <dbReference type="SAM" id="Phobius"/>
    </source>
</evidence>
<keyword evidence="1" id="KW-1133">Transmembrane helix</keyword>
<dbReference type="Proteomes" id="UP000251431">
    <property type="component" value="Unassembled WGS sequence"/>
</dbReference>
<dbReference type="AlphaFoldDB" id="A0A2X0XNF8"/>
<evidence type="ECO:0000313" key="5">
    <source>
        <dbReference type="Proteomes" id="UP001244564"/>
    </source>
</evidence>